<name>A0A9D1NKR6_9BACT</name>
<gene>
    <name evidence="4" type="ORF">IAC75_06190</name>
</gene>
<dbReference type="Pfam" id="PF20463">
    <property type="entry name" value="PDH_C"/>
    <property type="match status" value="1"/>
</dbReference>
<feature type="domain" description="Prephenate/arogenate dehydrogenase" evidence="3">
    <location>
        <begin position="3"/>
        <end position="289"/>
    </location>
</feature>
<dbReference type="AlphaFoldDB" id="A0A9D1NKR6"/>
<protein>
    <submittedName>
        <fullName evidence="4">Prephenate dehydrogenase/arogenate dehydrogenase family protein</fullName>
    </submittedName>
</protein>
<dbReference type="InterPro" id="IPR050812">
    <property type="entry name" value="Preph/Arog_dehydrog"/>
</dbReference>
<dbReference type="InterPro" id="IPR003099">
    <property type="entry name" value="Prephen_DH"/>
</dbReference>
<dbReference type="Gene3D" id="1.10.3660.10">
    <property type="entry name" value="6-phosphogluconate dehydrogenase C-terminal like domain"/>
    <property type="match status" value="1"/>
</dbReference>
<dbReference type="SUPFAM" id="SSF51735">
    <property type="entry name" value="NAD(P)-binding Rossmann-fold domains"/>
    <property type="match status" value="1"/>
</dbReference>
<reference evidence="4" key="2">
    <citation type="journal article" date="2021" name="PeerJ">
        <title>Extensive microbial diversity within the chicken gut microbiome revealed by metagenomics and culture.</title>
        <authorList>
            <person name="Gilroy R."/>
            <person name="Ravi A."/>
            <person name="Getino M."/>
            <person name="Pursley I."/>
            <person name="Horton D.L."/>
            <person name="Alikhan N.F."/>
            <person name="Baker D."/>
            <person name="Gharbi K."/>
            <person name="Hall N."/>
            <person name="Watson M."/>
            <person name="Adriaenssens E.M."/>
            <person name="Foster-Nyarko E."/>
            <person name="Jarju S."/>
            <person name="Secka A."/>
            <person name="Antonio M."/>
            <person name="Oren A."/>
            <person name="Chaudhuri R.R."/>
            <person name="La Ragione R."/>
            <person name="Hildebrand F."/>
            <person name="Pallen M.J."/>
        </authorList>
    </citation>
    <scope>NUCLEOTIDE SEQUENCE</scope>
    <source>
        <strain evidence="4">10669</strain>
    </source>
</reference>
<dbReference type="SUPFAM" id="SSF48179">
    <property type="entry name" value="6-phosphogluconate dehydrogenase C-terminal domain-like"/>
    <property type="match status" value="1"/>
</dbReference>
<dbReference type="GO" id="GO:0004665">
    <property type="term" value="F:prephenate dehydrogenase (NADP+) activity"/>
    <property type="evidence" value="ECO:0007669"/>
    <property type="project" value="InterPro"/>
</dbReference>
<evidence type="ECO:0000313" key="5">
    <source>
        <dbReference type="Proteomes" id="UP000886812"/>
    </source>
</evidence>
<evidence type="ECO:0000256" key="1">
    <source>
        <dbReference type="ARBA" id="ARBA00023002"/>
    </source>
</evidence>
<evidence type="ECO:0000259" key="3">
    <source>
        <dbReference type="PROSITE" id="PS51176"/>
    </source>
</evidence>
<dbReference type="PANTHER" id="PTHR21363">
    <property type="entry name" value="PREPHENATE DEHYDROGENASE"/>
    <property type="match status" value="1"/>
</dbReference>
<dbReference type="GO" id="GO:0008977">
    <property type="term" value="F:prephenate dehydrogenase (NAD+) activity"/>
    <property type="evidence" value="ECO:0007669"/>
    <property type="project" value="InterPro"/>
</dbReference>
<dbReference type="InterPro" id="IPR008927">
    <property type="entry name" value="6-PGluconate_DH-like_C_sf"/>
</dbReference>
<feature type="signal peptide" evidence="2">
    <location>
        <begin position="1"/>
        <end position="20"/>
    </location>
</feature>
<dbReference type="GO" id="GO:0070403">
    <property type="term" value="F:NAD+ binding"/>
    <property type="evidence" value="ECO:0007669"/>
    <property type="project" value="InterPro"/>
</dbReference>
<dbReference type="Gene3D" id="3.40.50.720">
    <property type="entry name" value="NAD(P)-binding Rossmann-like Domain"/>
    <property type="match status" value="1"/>
</dbReference>
<dbReference type="Proteomes" id="UP000886812">
    <property type="component" value="Unassembled WGS sequence"/>
</dbReference>
<dbReference type="InterPro" id="IPR036291">
    <property type="entry name" value="NAD(P)-bd_dom_sf"/>
</dbReference>
<proteinExistence type="predicted"/>
<feature type="chain" id="PRO_5039063723" evidence="2">
    <location>
        <begin position="21"/>
        <end position="292"/>
    </location>
</feature>
<comment type="caution">
    <text evidence="4">The sequence shown here is derived from an EMBL/GenBank/DDBJ whole genome shotgun (WGS) entry which is preliminary data.</text>
</comment>
<evidence type="ECO:0000256" key="2">
    <source>
        <dbReference type="SAM" id="SignalP"/>
    </source>
</evidence>
<organism evidence="4 5">
    <name type="scientific">Candidatus Spyradosoma merdigallinarum</name>
    <dbReference type="NCBI Taxonomy" id="2840950"/>
    <lineage>
        <taxon>Bacteria</taxon>
        <taxon>Pseudomonadati</taxon>
        <taxon>Verrucomicrobiota</taxon>
        <taxon>Opitutia</taxon>
        <taxon>Opitutia incertae sedis</taxon>
        <taxon>Candidatus Spyradosoma</taxon>
    </lineage>
</organism>
<keyword evidence="1" id="KW-0560">Oxidoreductase</keyword>
<dbReference type="Pfam" id="PF02153">
    <property type="entry name" value="PDH_N"/>
    <property type="match status" value="1"/>
</dbReference>
<dbReference type="EMBL" id="DVOG01000161">
    <property type="protein sequence ID" value="HIV04715.1"/>
    <property type="molecule type" value="Genomic_DNA"/>
</dbReference>
<reference evidence="4" key="1">
    <citation type="submission" date="2020-10" db="EMBL/GenBank/DDBJ databases">
        <authorList>
            <person name="Gilroy R."/>
        </authorList>
    </citation>
    <scope>NUCLEOTIDE SEQUENCE</scope>
    <source>
        <strain evidence="4">10669</strain>
    </source>
</reference>
<dbReference type="InterPro" id="IPR046826">
    <property type="entry name" value="PDH_N"/>
</dbReference>
<dbReference type="PANTHER" id="PTHR21363:SF0">
    <property type="entry name" value="PREPHENATE DEHYDROGENASE [NADP(+)]"/>
    <property type="match status" value="1"/>
</dbReference>
<sequence>MIQRLSILGAGLLGASLMQAAKARGVAAECVAWSRSEATRAVCRKADYCDAAFETPQEAVAGADVVVACVPVDRIVPLLAGVVPHLKKNALLTDVGSAKAAICAEADAAFPPEVRFAGSHPMAGSELNGIAAARADLFEGHLCFVADDARSRRAEARDEAAALWRALGMRVRLVDPNEHDAIVAHVSHLPHAVAVALSSALAEKPAFWRSCGAGGLRDTTRVSAGDPEVWRAIFEENRNEILPALDAFAERFDALRSALRGNDSAALLEILAAASAWRRPLSLGGGETEAAK</sequence>
<dbReference type="PROSITE" id="PS51176">
    <property type="entry name" value="PDH_ADH"/>
    <property type="match status" value="1"/>
</dbReference>
<dbReference type="InterPro" id="IPR046825">
    <property type="entry name" value="PDH_C"/>
</dbReference>
<accession>A0A9D1NKR6</accession>
<evidence type="ECO:0000313" key="4">
    <source>
        <dbReference type="EMBL" id="HIV04715.1"/>
    </source>
</evidence>
<keyword evidence="2" id="KW-0732">Signal</keyword>
<dbReference type="GO" id="GO:0006571">
    <property type="term" value="P:tyrosine biosynthetic process"/>
    <property type="evidence" value="ECO:0007669"/>
    <property type="project" value="InterPro"/>
</dbReference>